<evidence type="ECO:0000256" key="7">
    <source>
        <dbReference type="ARBA" id="ARBA00023180"/>
    </source>
</evidence>
<evidence type="ECO:0000256" key="4">
    <source>
        <dbReference type="ARBA" id="ARBA00022729"/>
    </source>
</evidence>
<feature type="signal peptide" evidence="8">
    <location>
        <begin position="1"/>
        <end position="21"/>
    </location>
</feature>
<dbReference type="RefSeq" id="XP_011635537.1">
    <property type="nucleotide sequence ID" value="XM_011637235.1"/>
</dbReference>
<keyword evidence="7" id="KW-0325">Glycoprotein</keyword>
<dbReference type="KEGG" id="pbar:105426144"/>
<dbReference type="Gene3D" id="3.40.50.1240">
    <property type="entry name" value="Phosphoglycerate mutase-like"/>
    <property type="match status" value="1"/>
</dbReference>
<dbReference type="PANTHER" id="PTHR11567:SF211">
    <property type="entry name" value="PROSTATIC ACID PHOSPHATASE"/>
    <property type="match status" value="1"/>
</dbReference>
<comment type="similarity">
    <text evidence="2">Belongs to the histidine acid phosphatase family.</text>
</comment>
<dbReference type="PROSITE" id="PS00616">
    <property type="entry name" value="HIS_ACID_PHOSPHAT_1"/>
    <property type="match status" value="1"/>
</dbReference>
<gene>
    <name evidence="10 11 12 13" type="primary">LOC105426144</name>
</gene>
<dbReference type="GO" id="GO:0003993">
    <property type="term" value="F:acid phosphatase activity"/>
    <property type="evidence" value="ECO:0007669"/>
    <property type="project" value="UniProtKB-EC"/>
</dbReference>
<evidence type="ECO:0000313" key="9">
    <source>
        <dbReference type="Proteomes" id="UP000504615"/>
    </source>
</evidence>
<dbReference type="RefSeq" id="XP_025073815.1">
    <property type="nucleotide sequence ID" value="XM_025218030.1"/>
</dbReference>
<evidence type="ECO:0000256" key="3">
    <source>
        <dbReference type="ARBA" id="ARBA00012646"/>
    </source>
</evidence>
<keyword evidence="5" id="KW-0378">Hydrolase</keyword>
<dbReference type="RefSeq" id="XP_025073814.1">
    <property type="nucleotide sequence ID" value="XM_025218029.1"/>
</dbReference>
<keyword evidence="9" id="KW-1185">Reference proteome</keyword>
<organism evidence="9 11">
    <name type="scientific">Pogonomyrmex barbatus</name>
    <name type="common">red harvester ant</name>
    <dbReference type="NCBI Taxonomy" id="144034"/>
    <lineage>
        <taxon>Eukaryota</taxon>
        <taxon>Metazoa</taxon>
        <taxon>Ecdysozoa</taxon>
        <taxon>Arthropoda</taxon>
        <taxon>Hexapoda</taxon>
        <taxon>Insecta</taxon>
        <taxon>Pterygota</taxon>
        <taxon>Neoptera</taxon>
        <taxon>Endopterygota</taxon>
        <taxon>Hymenoptera</taxon>
        <taxon>Apocrita</taxon>
        <taxon>Aculeata</taxon>
        <taxon>Formicoidea</taxon>
        <taxon>Formicidae</taxon>
        <taxon>Myrmicinae</taxon>
        <taxon>Pogonomyrmex</taxon>
    </lineage>
</organism>
<protein>
    <recommendedName>
        <fullName evidence="3">acid phosphatase</fullName>
        <ecNumber evidence="3">3.1.3.2</ecNumber>
    </recommendedName>
</protein>
<dbReference type="SUPFAM" id="SSF53254">
    <property type="entry name" value="Phosphoglycerate mutase-like"/>
    <property type="match status" value="1"/>
</dbReference>
<evidence type="ECO:0000313" key="12">
    <source>
        <dbReference type="RefSeq" id="XP_025073814.1"/>
    </source>
</evidence>
<dbReference type="PANTHER" id="PTHR11567">
    <property type="entry name" value="ACID PHOSPHATASE-RELATED"/>
    <property type="match status" value="1"/>
</dbReference>
<feature type="chain" id="PRO_5044636490" description="acid phosphatase" evidence="8">
    <location>
        <begin position="22"/>
        <end position="387"/>
    </location>
</feature>
<dbReference type="InterPro" id="IPR029033">
    <property type="entry name" value="His_PPase_superfam"/>
</dbReference>
<name>A0A6I9W9S1_9HYME</name>
<keyword evidence="6" id="KW-1015">Disulfide bond</keyword>
<keyword evidence="4 8" id="KW-0732">Signal</keyword>
<dbReference type="InterPro" id="IPR033379">
    <property type="entry name" value="Acid_Pase_AS"/>
</dbReference>
<dbReference type="AlphaFoldDB" id="A0A6I9W9S1"/>
<dbReference type="RefSeq" id="XP_011635539.1">
    <property type="nucleotide sequence ID" value="XM_011637237.1"/>
</dbReference>
<comment type="catalytic activity">
    <reaction evidence="1">
        <text>a phosphate monoester + H2O = an alcohol + phosphate</text>
        <dbReference type="Rhea" id="RHEA:15017"/>
        <dbReference type="ChEBI" id="CHEBI:15377"/>
        <dbReference type="ChEBI" id="CHEBI:30879"/>
        <dbReference type="ChEBI" id="CHEBI:43474"/>
        <dbReference type="ChEBI" id="CHEBI:67140"/>
        <dbReference type="EC" id="3.1.3.2"/>
    </reaction>
</comment>
<reference evidence="10 11" key="1">
    <citation type="submission" date="2025-04" db="UniProtKB">
        <authorList>
            <consortium name="RefSeq"/>
        </authorList>
    </citation>
    <scope>IDENTIFICATION</scope>
</reference>
<proteinExistence type="inferred from homology"/>
<evidence type="ECO:0000256" key="6">
    <source>
        <dbReference type="ARBA" id="ARBA00023157"/>
    </source>
</evidence>
<dbReference type="CDD" id="cd07061">
    <property type="entry name" value="HP_HAP_like"/>
    <property type="match status" value="1"/>
</dbReference>
<sequence>MAKIYLGIVLIFCFCLTISRTSENDDHSTLQLISMLFRHGDRTPESNERYPNDPYKDDNFYPIGEGQLTNVGKKRAYDFGLLLKERYRAFLGDIYYLPNIYAHSTEITRCKMTLQLVLAALYPPVKIQEWNSMLHWQPLDFTFNSSNNDILLLFSNSKLFTELFFEVINSPEIEEEIKQLDTRAITECTGYIFNKNNTLKTKNNTLIILYTLYNTIYSQLHMENYLKLPECIQKIFPGGPLLNGALLFLKVLGHEKLNYLNGAVLLNKIINDMNEVIIGTLTDRKINLYSGHDINVVGLQFALNIFNNRTPEFTSGIIIELHKKDSEYYVKVLQHLGIPTEIEEVIIPGCEKLCPYNKFIQLTNTNGLNPPKNSEQDKNVSTLFSNF</sequence>
<accession>A0A6I9W9S1</accession>
<dbReference type="InterPro" id="IPR000560">
    <property type="entry name" value="His_Pase_clade-2"/>
</dbReference>
<evidence type="ECO:0000256" key="5">
    <source>
        <dbReference type="ARBA" id="ARBA00022801"/>
    </source>
</evidence>
<evidence type="ECO:0000256" key="1">
    <source>
        <dbReference type="ARBA" id="ARBA00000032"/>
    </source>
</evidence>
<dbReference type="Proteomes" id="UP000504615">
    <property type="component" value="Unplaced"/>
</dbReference>
<dbReference type="GeneID" id="105426144"/>
<evidence type="ECO:0000256" key="8">
    <source>
        <dbReference type="SAM" id="SignalP"/>
    </source>
</evidence>
<evidence type="ECO:0000313" key="10">
    <source>
        <dbReference type="RefSeq" id="XP_011635537.1"/>
    </source>
</evidence>
<evidence type="ECO:0000256" key="2">
    <source>
        <dbReference type="ARBA" id="ARBA00005375"/>
    </source>
</evidence>
<dbReference type="EC" id="3.1.3.2" evidence="3"/>
<dbReference type="OrthoDB" id="10257284at2759"/>
<dbReference type="InterPro" id="IPR050645">
    <property type="entry name" value="Histidine_acid_phosphatase"/>
</dbReference>
<evidence type="ECO:0000313" key="13">
    <source>
        <dbReference type="RefSeq" id="XP_025073815.1"/>
    </source>
</evidence>
<evidence type="ECO:0000313" key="11">
    <source>
        <dbReference type="RefSeq" id="XP_011635539.1"/>
    </source>
</evidence>
<dbReference type="Pfam" id="PF00328">
    <property type="entry name" value="His_Phos_2"/>
    <property type="match status" value="1"/>
</dbReference>